<dbReference type="InterPro" id="IPR036390">
    <property type="entry name" value="WH_DNA-bd_sf"/>
</dbReference>
<dbReference type="SUPFAM" id="SSF53067">
    <property type="entry name" value="Actin-like ATPase domain"/>
    <property type="match status" value="1"/>
</dbReference>
<name>A0A841FTD8_9ACTN</name>
<dbReference type="AlphaFoldDB" id="A0A841FTD8"/>
<dbReference type="InterPro" id="IPR036388">
    <property type="entry name" value="WH-like_DNA-bd_sf"/>
</dbReference>
<keyword evidence="2" id="KW-0808">Transferase</keyword>
<dbReference type="SUPFAM" id="SSF46785">
    <property type="entry name" value="Winged helix' DNA-binding domain"/>
    <property type="match status" value="1"/>
</dbReference>
<dbReference type="Proteomes" id="UP000548476">
    <property type="component" value="Unassembled WGS sequence"/>
</dbReference>
<gene>
    <name evidence="2" type="ORF">HNR73_003663</name>
</gene>
<sequence>MAVLRVLHVAGPLTLTEVAARATVSRPTAEDAVADLLNRGLVRESAPYEGPRVVGRPARRYEFNADAGYALGIDVGAHKILAVVSDLGGDVRATFRTDVDPELAAPDRLAAMRAALRAVAAEAGVNLSDVRALGVGTSGIVDPTGKVTLSGHLPGWTGTHLPTELSGIVPGRVVVANDSNLAALGEHWRGVARGVDDVVYVLAGRRISAGILLGGRVHTGRHGAAGEIGIMRSMGWYDTARLLRDGHASSEELVNRLAAGVAATVLTIDPEVVIIGGGLSQAGDALIEPLRIKLADLCLYPVKVEASTLADRSVALGAIRLALDEVERELFDLG</sequence>
<dbReference type="Gene3D" id="1.10.10.10">
    <property type="entry name" value="Winged helix-like DNA-binding domain superfamily/Winged helix DNA-binding domain"/>
    <property type="match status" value="1"/>
</dbReference>
<dbReference type="CDD" id="cd23763">
    <property type="entry name" value="ASKHA_ATPase_ROK"/>
    <property type="match status" value="1"/>
</dbReference>
<accession>A0A841FTD8</accession>
<comment type="similarity">
    <text evidence="1">Belongs to the ROK (NagC/XylR) family.</text>
</comment>
<evidence type="ECO:0000256" key="1">
    <source>
        <dbReference type="ARBA" id="ARBA00006479"/>
    </source>
</evidence>
<organism evidence="2 3">
    <name type="scientific">Phytomonospora endophytica</name>
    <dbReference type="NCBI Taxonomy" id="714109"/>
    <lineage>
        <taxon>Bacteria</taxon>
        <taxon>Bacillati</taxon>
        <taxon>Actinomycetota</taxon>
        <taxon>Actinomycetes</taxon>
        <taxon>Micromonosporales</taxon>
        <taxon>Micromonosporaceae</taxon>
        <taxon>Phytomonospora</taxon>
    </lineage>
</organism>
<reference evidence="2 3" key="1">
    <citation type="submission" date="2020-08" db="EMBL/GenBank/DDBJ databases">
        <title>Genomic Encyclopedia of Type Strains, Phase IV (KMG-IV): sequencing the most valuable type-strain genomes for metagenomic binning, comparative biology and taxonomic classification.</title>
        <authorList>
            <person name="Goeker M."/>
        </authorList>
    </citation>
    <scope>NUCLEOTIDE SEQUENCE [LARGE SCALE GENOMIC DNA]</scope>
    <source>
        <strain evidence="2 3">YIM 65646</strain>
    </source>
</reference>
<keyword evidence="3" id="KW-1185">Reference proteome</keyword>
<evidence type="ECO:0000313" key="3">
    <source>
        <dbReference type="Proteomes" id="UP000548476"/>
    </source>
</evidence>
<dbReference type="Pfam" id="PF00480">
    <property type="entry name" value="ROK"/>
    <property type="match status" value="2"/>
</dbReference>
<dbReference type="GO" id="GO:0016301">
    <property type="term" value="F:kinase activity"/>
    <property type="evidence" value="ECO:0007669"/>
    <property type="project" value="UniProtKB-KW"/>
</dbReference>
<proteinExistence type="inferred from homology"/>
<dbReference type="RefSeq" id="WP_221330971.1">
    <property type="nucleotide sequence ID" value="NZ_JACHGT010000007.1"/>
</dbReference>
<keyword evidence="2" id="KW-0418">Kinase</keyword>
<comment type="caution">
    <text evidence="2">The sequence shown here is derived from an EMBL/GenBank/DDBJ whole genome shotgun (WGS) entry which is preliminary data.</text>
</comment>
<dbReference type="EMBL" id="JACHGT010000007">
    <property type="protein sequence ID" value="MBB6035799.1"/>
    <property type="molecule type" value="Genomic_DNA"/>
</dbReference>
<dbReference type="PANTHER" id="PTHR18964:SF149">
    <property type="entry name" value="BIFUNCTIONAL UDP-N-ACETYLGLUCOSAMINE 2-EPIMERASE_N-ACETYLMANNOSAMINE KINASE"/>
    <property type="match status" value="1"/>
</dbReference>
<dbReference type="InterPro" id="IPR043129">
    <property type="entry name" value="ATPase_NBD"/>
</dbReference>
<dbReference type="PANTHER" id="PTHR18964">
    <property type="entry name" value="ROK (REPRESSOR, ORF, KINASE) FAMILY"/>
    <property type="match status" value="1"/>
</dbReference>
<dbReference type="Gene3D" id="3.30.420.40">
    <property type="match status" value="3"/>
</dbReference>
<evidence type="ECO:0000313" key="2">
    <source>
        <dbReference type="EMBL" id="MBB6035799.1"/>
    </source>
</evidence>
<protein>
    <submittedName>
        <fullName evidence="2">Putative NBD/HSP70 family sugar kinase</fullName>
    </submittedName>
</protein>
<dbReference type="InterPro" id="IPR000600">
    <property type="entry name" value="ROK"/>
</dbReference>